<dbReference type="EMBL" id="JAHHZF010000007">
    <property type="protein sequence ID" value="MBT9290835.1"/>
    <property type="molecule type" value="Genomic_DNA"/>
</dbReference>
<dbReference type="InterPro" id="IPR014777">
    <property type="entry name" value="4pyrrole_Mease_sub1"/>
</dbReference>
<dbReference type="PIRSF" id="PIRSF005917">
    <property type="entry name" value="MTase_YraL"/>
    <property type="match status" value="1"/>
</dbReference>
<dbReference type="PANTHER" id="PTHR46111:SF1">
    <property type="entry name" value="RIBOSOMAL RNA SMALL SUBUNIT METHYLTRANSFERASE I"/>
    <property type="match status" value="1"/>
</dbReference>
<proteinExistence type="inferred from homology"/>
<dbReference type="InterPro" id="IPR014776">
    <property type="entry name" value="4pyrrole_Mease_sub2"/>
</dbReference>
<protein>
    <recommendedName>
        <fullName evidence="6">Ribosomal RNA small subunit methyltransferase I</fullName>
        <ecNumber evidence="6">2.1.1.198</ecNumber>
    </recommendedName>
    <alternativeName>
        <fullName evidence="6">16S rRNA 2'-O-ribose C1402 methyltransferase</fullName>
    </alternativeName>
    <alternativeName>
        <fullName evidence="6">rRNA (cytidine-2'-O-)-methyltransferase RsmI</fullName>
    </alternativeName>
</protein>
<dbReference type="HAMAP" id="MF_01877">
    <property type="entry name" value="16SrRNA_methyltr_I"/>
    <property type="match status" value="1"/>
</dbReference>
<keyword evidence="2 6" id="KW-0698">rRNA processing</keyword>
<dbReference type="CDD" id="cd11648">
    <property type="entry name" value="RsmI"/>
    <property type="match status" value="1"/>
</dbReference>
<name>A0A947D4F5_9HYPH</name>
<keyword evidence="1 6" id="KW-0963">Cytoplasm</keyword>
<evidence type="ECO:0000259" key="7">
    <source>
        <dbReference type="Pfam" id="PF00590"/>
    </source>
</evidence>
<comment type="subcellular location">
    <subcellularLocation>
        <location evidence="6">Cytoplasm</location>
    </subcellularLocation>
</comment>
<reference evidence="9 10" key="1">
    <citation type="submission" date="2021-06" db="EMBL/GenBank/DDBJ databases">
        <authorList>
            <person name="Grouzdev D.S."/>
            <person name="Koziaeva V."/>
        </authorList>
    </citation>
    <scope>NUCLEOTIDE SEQUENCE [LARGE SCALE GENOMIC DNA]</scope>
    <source>
        <strain evidence="9 10">22</strain>
    </source>
</reference>
<evidence type="ECO:0000256" key="1">
    <source>
        <dbReference type="ARBA" id="ARBA00022490"/>
    </source>
</evidence>
<organism evidence="9 10">
    <name type="scientific">Prosthecodimorpha staleyi</name>
    <dbReference type="NCBI Taxonomy" id="2840188"/>
    <lineage>
        <taxon>Bacteria</taxon>
        <taxon>Pseudomonadati</taxon>
        <taxon>Pseudomonadota</taxon>
        <taxon>Alphaproteobacteria</taxon>
        <taxon>Hyphomicrobiales</taxon>
        <taxon>Ancalomicrobiaceae</taxon>
        <taxon>Prosthecodimorpha</taxon>
    </lineage>
</organism>
<evidence type="ECO:0000256" key="3">
    <source>
        <dbReference type="ARBA" id="ARBA00022603"/>
    </source>
</evidence>
<dbReference type="SUPFAM" id="SSF53790">
    <property type="entry name" value="Tetrapyrrole methylase"/>
    <property type="match status" value="1"/>
</dbReference>
<dbReference type="InterPro" id="IPR018063">
    <property type="entry name" value="SAM_MeTrfase_RsmI_CS"/>
</dbReference>
<feature type="domain" description="Tetrapyrrole methylase" evidence="7">
    <location>
        <begin position="31"/>
        <end position="230"/>
    </location>
</feature>
<dbReference type="GO" id="GO:0070677">
    <property type="term" value="F:rRNA (cytosine-2'-O-)-methyltransferase activity"/>
    <property type="evidence" value="ECO:0007669"/>
    <property type="project" value="UniProtKB-UniRule"/>
</dbReference>
<dbReference type="Pfam" id="PF00590">
    <property type="entry name" value="TP_methylase"/>
    <property type="match status" value="1"/>
</dbReference>
<dbReference type="Pfam" id="PF23016">
    <property type="entry name" value="RsmI_C"/>
    <property type="match status" value="1"/>
</dbReference>
<evidence type="ECO:0000256" key="5">
    <source>
        <dbReference type="ARBA" id="ARBA00022691"/>
    </source>
</evidence>
<keyword evidence="3 6" id="KW-0489">Methyltransferase</keyword>
<evidence type="ECO:0000313" key="10">
    <source>
        <dbReference type="Proteomes" id="UP000766595"/>
    </source>
</evidence>
<dbReference type="InterPro" id="IPR000878">
    <property type="entry name" value="4pyrrol_Mease"/>
</dbReference>
<gene>
    <name evidence="6 9" type="primary">rsmI</name>
    <name evidence="9" type="ORF">KL771_15310</name>
</gene>
<comment type="catalytic activity">
    <reaction evidence="6">
        <text>cytidine(1402) in 16S rRNA + S-adenosyl-L-methionine = 2'-O-methylcytidine(1402) in 16S rRNA + S-adenosyl-L-homocysteine + H(+)</text>
        <dbReference type="Rhea" id="RHEA:42924"/>
        <dbReference type="Rhea" id="RHEA-COMP:10285"/>
        <dbReference type="Rhea" id="RHEA-COMP:10286"/>
        <dbReference type="ChEBI" id="CHEBI:15378"/>
        <dbReference type="ChEBI" id="CHEBI:57856"/>
        <dbReference type="ChEBI" id="CHEBI:59789"/>
        <dbReference type="ChEBI" id="CHEBI:74495"/>
        <dbReference type="ChEBI" id="CHEBI:82748"/>
        <dbReference type="EC" id="2.1.1.198"/>
    </reaction>
</comment>
<dbReference type="FunFam" id="3.30.950.10:FF:000002">
    <property type="entry name" value="Ribosomal RNA small subunit methyltransferase I"/>
    <property type="match status" value="1"/>
</dbReference>
<dbReference type="GO" id="GO:0005737">
    <property type="term" value="C:cytoplasm"/>
    <property type="evidence" value="ECO:0007669"/>
    <property type="project" value="UniProtKB-SubCell"/>
</dbReference>
<dbReference type="Gene3D" id="3.30.950.10">
    <property type="entry name" value="Methyltransferase, Cobalt-precorrin-4 Transmethylase, Domain 2"/>
    <property type="match status" value="1"/>
</dbReference>
<dbReference type="PANTHER" id="PTHR46111">
    <property type="entry name" value="RIBOSOMAL RNA SMALL SUBUNIT METHYLTRANSFERASE I"/>
    <property type="match status" value="1"/>
</dbReference>
<sequence length="306" mass="32636">MQQDDATRPPSRTAYHIGPARFEAARPEPALYIVSTPIGNLGDVTVRALETLAGADLIACEDTRVTRVLLDRYGIRTRMTAYHEHNAAAERPRLLALLAEGRSVALVSDAGTPLLSDPGYKLVEAAIGEGRKVIPIPGASALLAAMVASGLPSDTILFAGFLPSRTEARRRRIEELAPVKATLVFYESPHRLAETLVELAAVLGPSRPGAVGRELTKAFEEVVRGDLATLSTRWTERDPRGEIVIVVGPPADEEASAADIDGMLTAALGRLPPGKAAAEVARLLGADRKALYERALQLKSTADAEE</sequence>
<dbReference type="NCBIfam" id="TIGR00096">
    <property type="entry name" value="16S rRNA (cytidine(1402)-2'-O)-methyltransferase"/>
    <property type="match status" value="1"/>
</dbReference>
<dbReference type="Gene3D" id="3.40.1010.10">
    <property type="entry name" value="Cobalt-precorrin-4 Transmethylase, Domain 1"/>
    <property type="match status" value="1"/>
</dbReference>
<keyword evidence="5 6" id="KW-0949">S-adenosyl-L-methionine</keyword>
<dbReference type="FunFam" id="3.40.1010.10:FF:000007">
    <property type="entry name" value="Ribosomal RNA small subunit methyltransferase I"/>
    <property type="match status" value="1"/>
</dbReference>
<dbReference type="AlphaFoldDB" id="A0A947D4F5"/>
<dbReference type="PROSITE" id="PS01296">
    <property type="entry name" value="RSMI"/>
    <property type="match status" value="1"/>
</dbReference>
<comment type="caution">
    <text evidence="9">The sequence shown here is derived from an EMBL/GenBank/DDBJ whole genome shotgun (WGS) entry which is preliminary data.</text>
</comment>
<evidence type="ECO:0000256" key="2">
    <source>
        <dbReference type="ARBA" id="ARBA00022552"/>
    </source>
</evidence>
<dbReference type="InterPro" id="IPR053910">
    <property type="entry name" value="RsmI_HTH"/>
</dbReference>
<dbReference type="EC" id="2.1.1.198" evidence="6"/>
<evidence type="ECO:0000259" key="8">
    <source>
        <dbReference type="Pfam" id="PF23016"/>
    </source>
</evidence>
<keyword evidence="10" id="KW-1185">Reference proteome</keyword>
<evidence type="ECO:0000256" key="6">
    <source>
        <dbReference type="HAMAP-Rule" id="MF_01877"/>
    </source>
</evidence>
<comment type="similarity">
    <text evidence="6">Belongs to the methyltransferase superfamily. RsmI family.</text>
</comment>
<evidence type="ECO:0000313" key="9">
    <source>
        <dbReference type="EMBL" id="MBT9290835.1"/>
    </source>
</evidence>
<accession>A0A947D4F5</accession>
<dbReference type="RefSeq" id="WP_261969420.1">
    <property type="nucleotide sequence ID" value="NZ_JAHHZF010000007.1"/>
</dbReference>
<evidence type="ECO:0000256" key="4">
    <source>
        <dbReference type="ARBA" id="ARBA00022679"/>
    </source>
</evidence>
<keyword evidence="4 6" id="KW-0808">Transferase</keyword>
<dbReference type="InterPro" id="IPR008189">
    <property type="entry name" value="rRNA_ssu_MeTfrase_I"/>
</dbReference>
<dbReference type="InterPro" id="IPR035996">
    <property type="entry name" value="4pyrrol_Methylase_sf"/>
</dbReference>
<dbReference type="Proteomes" id="UP000766595">
    <property type="component" value="Unassembled WGS sequence"/>
</dbReference>
<feature type="domain" description="RsmI HTH" evidence="8">
    <location>
        <begin position="254"/>
        <end position="299"/>
    </location>
</feature>
<comment type="function">
    <text evidence="6">Catalyzes the 2'-O-methylation of the ribose of cytidine 1402 (C1402) in 16S rRNA.</text>
</comment>